<feature type="region of interest" description="Disordered" evidence="3">
    <location>
        <begin position="369"/>
        <end position="464"/>
    </location>
</feature>
<accession>A0ABR3UPF0</accession>
<dbReference type="EMBL" id="JBHGVX010000002">
    <property type="protein sequence ID" value="KAL1798361.1"/>
    <property type="molecule type" value="Genomic_DNA"/>
</dbReference>
<dbReference type="Proteomes" id="UP001578633">
    <property type="component" value="Chromosome 2"/>
</dbReference>
<evidence type="ECO:0000313" key="4">
    <source>
        <dbReference type="EMBL" id="KAL1798361.1"/>
    </source>
</evidence>
<evidence type="ECO:0000313" key="5">
    <source>
        <dbReference type="Proteomes" id="UP001578633"/>
    </source>
</evidence>
<evidence type="ECO:0000256" key="2">
    <source>
        <dbReference type="ARBA" id="ARBA00023002"/>
    </source>
</evidence>
<name>A0ABR3UPF0_9PLEO</name>
<feature type="compositionally biased region" description="Basic and acidic residues" evidence="3">
    <location>
        <begin position="434"/>
        <end position="443"/>
    </location>
</feature>
<dbReference type="Gene3D" id="3.40.50.720">
    <property type="entry name" value="NAD(P)-binding Rossmann-like Domain"/>
    <property type="match status" value="1"/>
</dbReference>
<evidence type="ECO:0000256" key="3">
    <source>
        <dbReference type="SAM" id="MobiDB-lite"/>
    </source>
</evidence>
<evidence type="ECO:0000256" key="1">
    <source>
        <dbReference type="ARBA" id="ARBA00022857"/>
    </source>
</evidence>
<keyword evidence="5" id="KW-1185">Reference proteome</keyword>
<sequence length="464" mass="50287">MRVAIAGTSGLALLIAQEINNSTSHQLIILSRTHQTSLIASGYNCQAVDYNNPASLQHALMGVDTVISTVMGNPQLRLIEAAVQCRVRRFAPAEFEGQPGLRGQNALLDRGRSSALALLHHYRGHMQYTVFVCGILYERFSVNGMMSHRIGVNSGYGNEGEFIADPRQMTSIAPIYDAANNLSWICLTSAYDVAQFVVRALDMPTWPSEMSMCGERMTVHALVEIIRTCRNRPWASIDYQAPANLEYQMTMAQLGGDTAGQRRLAPLLATAEGRYDFMVPAYLNTVYPDIQVTRFQDWFLRNWASIPITNTTSITSPTPNLDSLRLQLPLHTNKHTNTFKMVSSQQGYSNTTTDLKGNAQAVNEAQSNLPLPEQPPVASDFNSSDARTVNVGSGGQEASFASGGGAIRDPAVGAGGVAGREAKDGLGGIPNDAVSREAKDHSGLADTTGKDYGYPQKNDPSGKQ</sequence>
<gene>
    <name evidence="4" type="ORF">ACET3X_002398</name>
</gene>
<keyword evidence="2" id="KW-0560">Oxidoreductase</keyword>
<dbReference type="GeneID" id="96082720"/>
<proteinExistence type="predicted"/>
<protein>
    <recommendedName>
        <fullName evidence="6">NmrA-like domain-containing protein</fullName>
    </recommendedName>
</protein>
<dbReference type="InterPro" id="IPR051609">
    <property type="entry name" value="NmrA/Isoflavone_reductase-like"/>
</dbReference>
<evidence type="ECO:0008006" key="6">
    <source>
        <dbReference type="Google" id="ProtNLM"/>
    </source>
</evidence>
<feature type="compositionally biased region" description="Polar residues" evidence="3">
    <location>
        <begin position="380"/>
        <end position="391"/>
    </location>
</feature>
<dbReference type="InterPro" id="IPR036291">
    <property type="entry name" value="NAD(P)-bd_dom_sf"/>
</dbReference>
<dbReference type="SUPFAM" id="SSF51735">
    <property type="entry name" value="NAD(P)-binding Rossmann-fold domains"/>
    <property type="match status" value="1"/>
</dbReference>
<dbReference type="PANTHER" id="PTHR47706:SF5">
    <property type="entry name" value="ISOFLAVONE REDUCTASE"/>
    <property type="match status" value="1"/>
</dbReference>
<keyword evidence="1" id="KW-0521">NADP</keyword>
<reference evidence="4 5" key="1">
    <citation type="submission" date="2024-09" db="EMBL/GenBank/DDBJ databases">
        <title>T2T genomes of carrot and Alternaria dauci and their utility for understanding host-pathogen interaction during carrot leaf blight disease.</title>
        <authorList>
            <person name="Liu W."/>
            <person name="Xu S."/>
            <person name="Ou C."/>
            <person name="Liu X."/>
            <person name="Zhuang F."/>
            <person name="Deng X.W."/>
        </authorList>
    </citation>
    <scope>NUCLEOTIDE SEQUENCE [LARGE SCALE GENOMIC DNA]</scope>
    <source>
        <strain evidence="4 5">A2016</strain>
    </source>
</reference>
<dbReference type="PANTHER" id="PTHR47706">
    <property type="entry name" value="NMRA-LIKE FAMILY PROTEIN"/>
    <property type="match status" value="1"/>
</dbReference>
<dbReference type="RefSeq" id="XP_069308945.1">
    <property type="nucleotide sequence ID" value="XM_069449136.1"/>
</dbReference>
<comment type="caution">
    <text evidence="4">The sequence shown here is derived from an EMBL/GenBank/DDBJ whole genome shotgun (WGS) entry which is preliminary data.</text>
</comment>
<organism evidence="4 5">
    <name type="scientific">Alternaria dauci</name>
    <dbReference type="NCBI Taxonomy" id="48095"/>
    <lineage>
        <taxon>Eukaryota</taxon>
        <taxon>Fungi</taxon>
        <taxon>Dikarya</taxon>
        <taxon>Ascomycota</taxon>
        <taxon>Pezizomycotina</taxon>
        <taxon>Dothideomycetes</taxon>
        <taxon>Pleosporomycetidae</taxon>
        <taxon>Pleosporales</taxon>
        <taxon>Pleosporineae</taxon>
        <taxon>Pleosporaceae</taxon>
        <taxon>Alternaria</taxon>
        <taxon>Alternaria sect. Porri</taxon>
    </lineage>
</organism>